<dbReference type="InterPro" id="IPR000121">
    <property type="entry name" value="PEP_util_C"/>
</dbReference>
<feature type="active site" description="Tele-phosphohistidine intermediate" evidence="12">
    <location>
        <position position="451"/>
    </location>
</feature>
<dbReference type="Gene3D" id="3.30.470.20">
    <property type="entry name" value="ATP-grasp fold, B domain"/>
    <property type="match status" value="1"/>
</dbReference>
<comment type="similarity">
    <text evidence="2">Belongs to the PEP-utilizing enzyme family.</text>
</comment>
<dbReference type="SUPFAM" id="SSF56059">
    <property type="entry name" value="Glutathione synthetase ATP-binding domain-like"/>
    <property type="match status" value="1"/>
</dbReference>
<evidence type="ECO:0000256" key="8">
    <source>
        <dbReference type="ARBA" id="ARBA00022777"/>
    </source>
</evidence>
<feature type="binding site" evidence="14">
    <location>
        <position position="748"/>
    </location>
    <ligand>
        <name>Mg(2+)</name>
        <dbReference type="ChEBI" id="CHEBI:18420"/>
    </ligand>
</feature>
<gene>
    <name evidence="19" type="ORF">E3J32_01475</name>
</gene>
<feature type="domain" description="Pyruvate phosphate dikinase AMP/ATP-binding" evidence="17">
    <location>
        <begin position="301"/>
        <end position="352"/>
    </location>
</feature>
<dbReference type="InterPro" id="IPR002192">
    <property type="entry name" value="PPDK_AMP/ATP-bd"/>
</dbReference>
<evidence type="ECO:0000256" key="7">
    <source>
        <dbReference type="ARBA" id="ARBA00022741"/>
    </source>
</evidence>
<dbReference type="Proteomes" id="UP000315669">
    <property type="component" value="Unassembled WGS sequence"/>
</dbReference>
<dbReference type="PIRSF" id="PIRSF000853">
    <property type="entry name" value="PPDK"/>
    <property type="match status" value="1"/>
</dbReference>
<evidence type="ECO:0000256" key="14">
    <source>
        <dbReference type="PIRSR" id="PIRSR000853-3"/>
    </source>
</evidence>
<dbReference type="InterPro" id="IPR008279">
    <property type="entry name" value="PEP-util_enz_mobile_dom"/>
</dbReference>
<feature type="active site" description="Proton donor" evidence="12">
    <location>
        <position position="835"/>
    </location>
</feature>
<comment type="caution">
    <text evidence="19">The sequence shown here is derived from an EMBL/GenBank/DDBJ whole genome shotgun (WGS) entry which is preliminary data.</text>
</comment>
<feature type="non-terminal residue" evidence="19">
    <location>
        <position position="880"/>
    </location>
</feature>
<dbReference type="InterPro" id="IPR010121">
    <property type="entry name" value="Pyruvate_phosphate_dikinase"/>
</dbReference>
<dbReference type="NCBIfam" id="NF004531">
    <property type="entry name" value="PRK05878.1"/>
    <property type="match status" value="1"/>
</dbReference>
<feature type="binding site" evidence="13">
    <location>
        <position position="557"/>
    </location>
    <ligand>
        <name>substrate</name>
    </ligand>
</feature>
<keyword evidence="10 14" id="KW-0460">Magnesium</keyword>
<feature type="domain" description="PEP-utilising enzyme C-terminal" evidence="18">
    <location>
        <begin position="514"/>
        <end position="874"/>
    </location>
</feature>
<dbReference type="Gene3D" id="3.30.1490.20">
    <property type="entry name" value="ATP-grasp fold, A domain"/>
    <property type="match status" value="1"/>
</dbReference>
<evidence type="ECO:0000256" key="9">
    <source>
        <dbReference type="ARBA" id="ARBA00022840"/>
    </source>
</evidence>
<evidence type="ECO:0000256" key="11">
    <source>
        <dbReference type="ARBA" id="ARBA00032883"/>
    </source>
</evidence>
<evidence type="ECO:0000256" key="1">
    <source>
        <dbReference type="ARBA" id="ARBA00001946"/>
    </source>
</evidence>
<feature type="domain" description="PEP-utilising enzyme mobile" evidence="16">
    <location>
        <begin position="418"/>
        <end position="499"/>
    </location>
</feature>
<dbReference type="Gene3D" id="3.50.30.10">
    <property type="entry name" value="Phosphohistidine domain"/>
    <property type="match status" value="1"/>
</dbReference>
<evidence type="ECO:0000313" key="19">
    <source>
        <dbReference type="EMBL" id="TET85664.1"/>
    </source>
</evidence>
<evidence type="ECO:0000256" key="2">
    <source>
        <dbReference type="ARBA" id="ARBA00007837"/>
    </source>
</evidence>
<proteinExistence type="inferred from homology"/>
<dbReference type="Gene3D" id="1.20.80.30">
    <property type="match status" value="1"/>
</dbReference>
<dbReference type="GO" id="GO:0005524">
    <property type="term" value="F:ATP binding"/>
    <property type="evidence" value="ECO:0007669"/>
    <property type="project" value="UniProtKB-KW"/>
</dbReference>
<dbReference type="Pfam" id="PF00391">
    <property type="entry name" value="PEP-utilizers"/>
    <property type="match status" value="1"/>
</dbReference>
<evidence type="ECO:0000256" key="4">
    <source>
        <dbReference type="ARBA" id="ARBA00020138"/>
    </source>
</evidence>
<dbReference type="Gene3D" id="1.10.189.10">
    <property type="entry name" value="Pyruvate Phosphate Dikinase, domain 2"/>
    <property type="match status" value="1"/>
</dbReference>
<feature type="binding site" evidence="14">
    <location>
        <position position="772"/>
    </location>
    <ligand>
        <name>Mg(2+)</name>
        <dbReference type="ChEBI" id="CHEBI:18420"/>
    </ligand>
</feature>
<dbReference type="GO" id="GO:0016301">
    <property type="term" value="F:kinase activity"/>
    <property type="evidence" value="ECO:0007669"/>
    <property type="project" value="UniProtKB-KW"/>
</dbReference>
<feature type="binding site" evidence="13">
    <location>
        <position position="748"/>
    </location>
    <ligand>
        <name>substrate</name>
    </ligand>
</feature>
<evidence type="ECO:0000313" key="20">
    <source>
        <dbReference type="Proteomes" id="UP000315669"/>
    </source>
</evidence>
<evidence type="ECO:0000256" key="12">
    <source>
        <dbReference type="PIRSR" id="PIRSR000853-1"/>
    </source>
</evidence>
<dbReference type="Pfam" id="PF02896">
    <property type="entry name" value="PEP-utilizers_C"/>
    <property type="match status" value="1"/>
</dbReference>
<dbReference type="Gene3D" id="3.20.20.60">
    <property type="entry name" value="Phosphoenolpyruvate-binding domains"/>
    <property type="match status" value="1"/>
</dbReference>
<keyword evidence="5 19" id="KW-0808">Transferase</keyword>
<keyword evidence="9" id="KW-0067">ATP-binding</keyword>
<name>A0A523Y2A3_UNCAE</name>
<dbReference type="PROSITE" id="PS00370">
    <property type="entry name" value="PEP_ENZYMES_PHOS_SITE"/>
    <property type="match status" value="1"/>
</dbReference>
<feature type="non-terminal residue" evidence="19">
    <location>
        <position position="1"/>
    </location>
</feature>
<dbReference type="EC" id="2.7.9.1" evidence="3"/>
<dbReference type="AlphaFoldDB" id="A0A523Y2A3"/>
<keyword evidence="7" id="KW-0547">Nucleotide-binding</keyword>
<feature type="binding site" evidence="13">
    <location>
        <position position="769"/>
    </location>
    <ligand>
        <name>substrate</name>
    </ligand>
</feature>
<keyword evidence="15" id="KW-0175">Coiled coil</keyword>
<evidence type="ECO:0000259" key="17">
    <source>
        <dbReference type="Pfam" id="PF01326"/>
    </source>
</evidence>
<feature type="binding site" evidence="13">
    <location>
        <position position="772"/>
    </location>
    <ligand>
        <name>substrate</name>
    </ligand>
</feature>
<feature type="binding site" evidence="13">
    <location>
        <position position="770"/>
    </location>
    <ligand>
        <name>substrate</name>
    </ligand>
</feature>
<feature type="binding site" evidence="13">
    <location>
        <position position="613"/>
    </location>
    <ligand>
        <name>substrate</name>
    </ligand>
</feature>
<feature type="coiled-coil region" evidence="15">
    <location>
        <begin position="161"/>
        <end position="188"/>
    </location>
</feature>
<evidence type="ECO:0000259" key="16">
    <source>
        <dbReference type="Pfam" id="PF00391"/>
    </source>
</evidence>
<accession>A0A523Y2A3</accession>
<evidence type="ECO:0000256" key="3">
    <source>
        <dbReference type="ARBA" id="ARBA00011994"/>
    </source>
</evidence>
<keyword evidence="8 19" id="KW-0418">Kinase</keyword>
<evidence type="ECO:0000256" key="10">
    <source>
        <dbReference type="ARBA" id="ARBA00022842"/>
    </source>
</evidence>
<dbReference type="InterPro" id="IPR013815">
    <property type="entry name" value="ATP_grasp_subdomain_1"/>
</dbReference>
<dbReference type="InterPro" id="IPR018274">
    <property type="entry name" value="PEP_util_AS"/>
</dbReference>
<evidence type="ECO:0000256" key="6">
    <source>
        <dbReference type="ARBA" id="ARBA00022723"/>
    </source>
</evidence>
<reference evidence="19 20" key="1">
    <citation type="submission" date="2019-03" db="EMBL/GenBank/DDBJ databases">
        <title>Metabolic potential of uncultured bacteria and archaea associated with petroleum seepage in deep-sea sediments.</title>
        <authorList>
            <person name="Dong X."/>
            <person name="Hubert C."/>
        </authorList>
    </citation>
    <scope>NUCLEOTIDE SEQUENCE [LARGE SCALE GENOMIC DNA]</scope>
    <source>
        <strain evidence="19">E29_bin25</strain>
    </source>
</reference>
<evidence type="ECO:0000256" key="15">
    <source>
        <dbReference type="SAM" id="Coils"/>
    </source>
</evidence>
<sequence length="880" mass="98505">VYFFAQNRAEGSAEKRNLLGGKGANLAEMANLGVRIPPGFTISTEVCRYYTAKHEYPDDLEQQIKENLKKVEQATNRRFGSRQRPLLVSVRSGARISMPGMMDTVLNLGLNDASAEGLIQETNNPRFTYDAYRRLIQMFGSVVLGIPAEKFEELIEKKKEAKGVQDDIELTGEDLKELTDEFKELTEKEKGIEFPQDSFEQLRMAIDAVFASWNNKRAISYRKINKIPEHWGTAVNVQTMVFGNMGDSSGTGVGFTRDPATGEKKLYGEYLINAQGEDVVAGIRTPQPFSTLKEKMPAIYAELVDITEKLERHYRDVQDFEFTIEKGTLFMLQTRTGKRTAQAAIKIASDMVEDGLIDKKEALMRIEPAQLEQLLHRRIDPQAELEVLASGLPASPGAATGVVAFTADRAVELVEQGKKVILVRTETSPEDIHGMAVAEGILTARGGRTSHAAVVARGMGKCCVAGCEAIKVNEKEKEFKVNGFMFKEGDFISLDGNTGRVIKGKVSTLKPELSAEFAELMKWANEIKTLGVRANADTPGDARLAREMGAEGVGLCRTEHMFFGEERLPYVQQMILAENKEERKKALEKLEPMQKDDFKGILKEMEGLPVIIRLLDPPLHEFLPNYEDLLLEVNKLRMEKADEKRVREKESLLEKIVALREVNPMLGHRGCRLGITFPEVYNMQTRAVFEAVAELIAEKRSVEPEIMIPLVINEKELAILRKEVIRIAEEVMKEKKVKFEYKVGTMIELPRAALCADKIAQQADFFSYGTNDLTQTTFGFSRDDAEAKFIPIYLEDKILTDNPFEILDQDGVGQLIEIGTQRGRKSNKNLEVGICGEHGGEPSSVKFCHRIGLDYVSCSPYRIPIARLAAAQAKLEEDMV</sequence>
<organism evidence="19 20">
    <name type="scientific">Aerophobetes bacterium</name>
    <dbReference type="NCBI Taxonomy" id="2030807"/>
    <lineage>
        <taxon>Bacteria</taxon>
        <taxon>Candidatus Aerophobota</taxon>
    </lineage>
</organism>
<feature type="binding site" evidence="13">
    <location>
        <position position="771"/>
    </location>
    <ligand>
        <name>substrate</name>
    </ligand>
</feature>
<dbReference type="InterPro" id="IPR015813">
    <property type="entry name" value="Pyrv/PenolPyrv_kinase-like_dom"/>
</dbReference>
<protein>
    <recommendedName>
        <fullName evidence="4">Pyruvate, phosphate dikinase</fullName>
        <ecNumber evidence="3">2.7.9.1</ecNumber>
    </recommendedName>
    <alternativeName>
        <fullName evidence="11">Pyruvate, orthophosphate dikinase</fullName>
    </alternativeName>
</protein>
<dbReference type="InterPro" id="IPR040442">
    <property type="entry name" value="Pyrv_kinase-like_dom_sf"/>
</dbReference>
<keyword evidence="19" id="KW-0670">Pyruvate</keyword>
<evidence type="ECO:0000259" key="18">
    <source>
        <dbReference type="Pfam" id="PF02896"/>
    </source>
</evidence>
<evidence type="ECO:0000256" key="13">
    <source>
        <dbReference type="PIRSR" id="PIRSR000853-2"/>
    </source>
</evidence>
<dbReference type="SUPFAM" id="SSF51621">
    <property type="entry name" value="Phosphoenolpyruvate/pyruvate domain"/>
    <property type="match status" value="1"/>
</dbReference>
<keyword evidence="6 14" id="KW-0479">Metal-binding</keyword>
<dbReference type="InterPro" id="IPR036637">
    <property type="entry name" value="Phosphohistidine_dom_sf"/>
</dbReference>
<dbReference type="PANTHER" id="PTHR22931:SF9">
    <property type="entry name" value="PYRUVATE, PHOSPHATE DIKINASE 1, CHLOROPLASTIC"/>
    <property type="match status" value="1"/>
</dbReference>
<dbReference type="GO" id="GO:0050242">
    <property type="term" value="F:pyruvate, phosphate dikinase activity"/>
    <property type="evidence" value="ECO:0007669"/>
    <property type="project" value="UniProtKB-EC"/>
</dbReference>
<feature type="domain" description="Pyruvate phosphate dikinase AMP/ATP-binding" evidence="17">
    <location>
        <begin position="55"/>
        <end position="297"/>
    </location>
</feature>
<dbReference type="SUPFAM" id="SSF52009">
    <property type="entry name" value="Phosphohistidine domain"/>
    <property type="match status" value="1"/>
</dbReference>
<dbReference type="GO" id="GO:0046872">
    <property type="term" value="F:metal ion binding"/>
    <property type="evidence" value="ECO:0007669"/>
    <property type="project" value="UniProtKB-KW"/>
</dbReference>
<dbReference type="EMBL" id="SOII01000105">
    <property type="protein sequence ID" value="TET85664.1"/>
    <property type="molecule type" value="Genomic_DNA"/>
</dbReference>
<evidence type="ECO:0000256" key="5">
    <source>
        <dbReference type="ARBA" id="ARBA00022679"/>
    </source>
</evidence>
<dbReference type="PANTHER" id="PTHR22931">
    <property type="entry name" value="PHOSPHOENOLPYRUVATE DIKINASE-RELATED"/>
    <property type="match status" value="1"/>
</dbReference>
<dbReference type="Pfam" id="PF01326">
    <property type="entry name" value="PPDK_N"/>
    <property type="match status" value="2"/>
</dbReference>
<comment type="cofactor">
    <cofactor evidence="1 14">
        <name>Mg(2+)</name>
        <dbReference type="ChEBI" id="CHEBI:18420"/>
    </cofactor>
</comment>
<dbReference type="NCBIfam" id="TIGR01828">
    <property type="entry name" value="pyru_phos_dikin"/>
    <property type="match status" value="1"/>
</dbReference>